<reference evidence="2 3" key="1">
    <citation type="submission" date="2021-02" db="EMBL/GenBank/DDBJ databases">
        <authorList>
            <person name="Jung H.S."/>
            <person name="Chun B.H."/>
            <person name="Jeon C.O."/>
        </authorList>
    </citation>
    <scope>NUCLEOTIDE SEQUENCE [LARGE SCALE GENOMIC DNA]</scope>
    <source>
        <strain evidence="2 3">LMG 25203</strain>
    </source>
</reference>
<name>A0ABS2CVX6_9FLAO</name>
<feature type="transmembrane region" description="Helical" evidence="1">
    <location>
        <begin position="86"/>
        <end position="109"/>
    </location>
</feature>
<keyword evidence="1" id="KW-0472">Membrane</keyword>
<keyword evidence="1" id="KW-0812">Transmembrane</keyword>
<feature type="transmembrane region" description="Helical" evidence="1">
    <location>
        <begin position="5"/>
        <end position="22"/>
    </location>
</feature>
<dbReference type="Proteomes" id="UP000759529">
    <property type="component" value="Unassembled WGS sequence"/>
</dbReference>
<proteinExistence type="predicted"/>
<comment type="caution">
    <text evidence="2">The sequence shown here is derived from an EMBL/GenBank/DDBJ whole genome shotgun (WGS) entry which is preliminary data.</text>
</comment>
<feature type="transmembrane region" description="Helical" evidence="1">
    <location>
        <begin position="55"/>
        <end position="74"/>
    </location>
</feature>
<feature type="transmembrane region" description="Helical" evidence="1">
    <location>
        <begin position="28"/>
        <end position="48"/>
    </location>
</feature>
<accession>A0ABS2CVX6</accession>
<organism evidence="2 3">
    <name type="scientific">Flavobacterium macrobrachii</name>
    <dbReference type="NCBI Taxonomy" id="591204"/>
    <lineage>
        <taxon>Bacteria</taxon>
        <taxon>Pseudomonadati</taxon>
        <taxon>Bacteroidota</taxon>
        <taxon>Flavobacteriia</taxon>
        <taxon>Flavobacteriales</taxon>
        <taxon>Flavobacteriaceae</taxon>
        <taxon>Flavobacterium</taxon>
    </lineage>
</organism>
<protein>
    <submittedName>
        <fullName evidence="2">Uncharacterized protein</fullName>
    </submittedName>
</protein>
<keyword evidence="1" id="KW-1133">Transmembrane helix</keyword>
<keyword evidence="3" id="KW-1185">Reference proteome</keyword>
<evidence type="ECO:0000313" key="3">
    <source>
        <dbReference type="Proteomes" id="UP000759529"/>
    </source>
</evidence>
<dbReference type="EMBL" id="JACSOD020000468">
    <property type="protein sequence ID" value="MBM6499115.1"/>
    <property type="molecule type" value="Genomic_DNA"/>
</dbReference>
<evidence type="ECO:0000313" key="2">
    <source>
        <dbReference type="EMBL" id="MBM6499115.1"/>
    </source>
</evidence>
<evidence type="ECO:0000256" key="1">
    <source>
        <dbReference type="SAM" id="Phobius"/>
    </source>
</evidence>
<sequence>MKKALTILPELLLLGLSTYWFLENWFGIKYFNSFALVVMLVLIFQIFFQNRYIAFTLAALIAVFSIYMVFAVISEFHDFPSVTSEALQLLSVGLFFCFMLFSSSFFLVYKFLPRLF</sequence>
<gene>
    <name evidence="2" type="ORF">H9X54_007345</name>
</gene>
<dbReference type="RefSeq" id="WP_187657855.1">
    <property type="nucleotide sequence ID" value="NZ_JACSOD020000468.1"/>
</dbReference>